<evidence type="ECO:0000256" key="4">
    <source>
        <dbReference type="ARBA" id="ARBA00035492"/>
    </source>
</evidence>
<dbReference type="InterPro" id="IPR039699">
    <property type="entry name" value="Ribosomal_uL30"/>
</dbReference>
<sequence length="153" mass="17664">MYAVVQVRGVVKTGREIRDTLKMLRLHHVNHCVLIPDTPAYLGMIRKVKDFVAYGEVDAEMLATILRTRGRLKGNQKLTDEYVREHTRFAGIDEYAKALCNNEADIHDIPDMKPVMRLHPPRKGYKTTKRTFQQGGALGYYGREINSLLYKMR</sequence>
<keyword evidence="2 6" id="KW-0689">Ribosomal protein</keyword>
<dbReference type="InterPro" id="IPR005997">
    <property type="entry name" value="Ribosomal_uL30_arc"/>
</dbReference>
<dbReference type="HAMAP" id="MF_01371_A">
    <property type="entry name" value="Ribosomal_uL30_A"/>
    <property type="match status" value="1"/>
</dbReference>
<evidence type="ECO:0000256" key="3">
    <source>
        <dbReference type="ARBA" id="ARBA00023274"/>
    </source>
</evidence>
<dbReference type="GO" id="GO:0006412">
    <property type="term" value="P:translation"/>
    <property type="evidence" value="ECO:0007669"/>
    <property type="project" value="InterPro"/>
</dbReference>
<dbReference type="CDD" id="cd01657">
    <property type="entry name" value="Ribosomal_L7_archeal_euk"/>
    <property type="match status" value="1"/>
</dbReference>
<feature type="domain" description="Large ribosomal subunit protein uL30-like ferredoxin-like fold" evidence="5">
    <location>
        <begin position="2"/>
        <end position="52"/>
    </location>
</feature>
<dbReference type="InterPro" id="IPR035808">
    <property type="entry name" value="Ribosomal_uL30_euk_arc"/>
</dbReference>
<proteinExistence type="inferred from homology"/>
<dbReference type="PANTHER" id="PTHR11524:SF16">
    <property type="entry name" value="LARGE RIBOSOMAL SUBUNIT PROTEIN UL30"/>
    <property type="match status" value="1"/>
</dbReference>
<name>A0A0W8FJC9_9ZZZZ</name>
<dbReference type="GO" id="GO:0003723">
    <property type="term" value="F:RNA binding"/>
    <property type="evidence" value="ECO:0007669"/>
    <property type="project" value="TreeGrafter"/>
</dbReference>
<dbReference type="InterPro" id="IPR036919">
    <property type="entry name" value="Ribo_uL30_ferredoxin-like_sf"/>
</dbReference>
<dbReference type="GO" id="GO:0003735">
    <property type="term" value="F:structural constituent of ribosome"/>
    <property type="evidence" value="ECO:0007669"/>
    <property type="project" value="InterPro"/>
</dbReference>
<reference evidence="6" key="1">
    <citation type="journal article" date="2015" name="Proc. Natl. Acad. Sci. U.S.A.">
        <title>Networks of energetic and metabolic interactions define dynamics in microbial communities.</title>
        <authorList>
            <person name="Embree M."/>
            <person name="Liu J.K."/>
            <person name="Al-Bassam M.M."/>
            <person name="Zengler K."/>
        </authorList>
    </citation>
    <scope>NUCLEOTIDE SEQUENCE</scope>
</reference>
<accession>A0A0W8FJC9</accession>
<dbReference type="GO" id="GO:0022625">
    <property type="term" value="C:cytosolic large ribosomal subunit"/>
    <property type="evidence" value="ECO:0007669"/>
    <property type="project" value="TreeGrafter"/>
</dbReference>
<dbReference type="InterPro" id="IPR016082">
    <property type="entry name" value="Ribosomal_uL30_ferredoxin-like"/>
</dbReference>
<dbReference type="PROSITE" id="PS00634">
    <property type="entry name" value="RIBOSOMAL_L30"/>
    <property type="match status" value="1"/>
</dbReference>
<evidence type="ECO:0000256" key="1">
    <source>
        <dbReference type="ARBA" id="ARBA00007594"/>
    </source>
</evidence>
<dbReference type="Gene3D" id="1.10.15.30">
    <property type="match status" value="1"/>
</dbReference>
<organism evidence="6">
    <name type="scientific">hydrocarbon metagenome</name>
    <dbReference type="NCBI Taxonomy" id="938273"/>
    <lineage>
        <taxon>unclassified sequences</taxon>
        <taxon>metagenomes</taxon>
        <taxon>ecological metagenomes</taxon>
    </lineage>
</organism>
<evidence type="ECO:0000259" key="5">
    <source>
        <dbReference type="Pfam" id="PF00327"/>
    </source>
</evidence>
<dbReference type="AlphaFoldDB" id="A0A0W8FJC9"/>
<dbReference type="Pfam" id="PF00327">
    <property type="entry name" value="Ribosomal_L30"/>
    <property type="match status" value="1"/>
</dbReference>
<protein>
    <recommendedName>
        <fullName evidence="4">50S ribosomal protein L30</fullName>
    </recommendedName>
</protein>
<dbReference type="PANTHER" id="PTHR11524">
    <property type="entry name" value="60S RIBOSOMAL PROTEIN L7"/>
    <property type="match status" value="1"/>
</dbReference>
<evidence type="ECO:0000256" key="2">
    <source>
        <dbReference type="ARBA" id="ARBA00022980"/>
    </source>
</evidence>
<gene>
    <name evidence="6" type="ORF">ASZ90_009859</name>
</gene>
<comment type="caution">
    <text evidence="6">The sequence shown here is derived from an EMBL/GenBank/DDBJ whole genome shotgun (WGS) entry which is preliminary data.</text>
</comment>
<dbReference type="SUPFAM" id="SSF55129">
    <property type="entry name" value="Ribosomal protein L30p/L7e"/>
    <property type="match status" value="1"/>
</dbReference>
<dbReference type="GO" id="GO:0000463">
    <property type="term" value="P:maturation of LSU-rRNA from tricistronic rRNA transcript (SSU-rRNA, 5.8S rRNA, LSU-rRNA)"/>
    <property type="evidence" value="ECO:0007669"/>
    <property type="project" value="TreeGrafter"/>
</dbReference>
<keyword evidence="3" id="KW-0687">Ribonucleoprotein</keyword>
<dbReference type="NCBIfam" id="TIGR01309">
    <property type="entry name" value="uL30_arch"/>
    <property type="match status" value="1"/>
</dbReference>
<dbReference type="Gene3D" id="3.30.1390.20">
    <property type="entry name" value="Ribosomal protein L30, ferredoxin-like fold domain"/>
    <property type="match status" value="1"/>
</dbReference>
<dbReference type="NCBIfam" id="NF004711">
    <property type="entry name" value="PRK06049.1"/>
    <property type="match status" value="1"/>
</dbReference>
<comment type="similarity">
    <text evidence="1">Belongs to the universal ribosomal protein uL30 family.</text>
</comment>
<evidence type="ECO:0000313" key="6">
    <source>
        <dbReference type="EMBL" id="KUG20403.1"/>
    </source>
</evidence>
<dbReference type="InterPro" id="IPR018038">
    <property type="entry name" value="Ribosomal_uL30_CS"/>
</dbReference>
<dbReference type="EMBL" id="LNQE01001195">
    <property type="protein sequence ID" value="KUG20403.1"/>
    <property type="molecule type" value="Genomic_DNA"/>
</dbReference>